<feature type="compositionally biased region" description="Low complexity" evidence="1">
    <location>
        <begin position="46"/>
        <end position="56"/>
    </location>
</feature>
<feature type="region of interest" description="Disordered" evidence="1">
    <location>
        <begin position="1"/>
        <end position="100"/>
    </location>
</feature>
<name>A0A392QUT5_9FABA</name>
<evidence type="ECO:0000313" key="2">
    <source>
        <dbReference type="EMBL" id="MCI27594.1"/>
    </source>
</evidence>
<proteinExistence type="predicted"/>
<keyword evidence="3" id="KW-1185">Reference proteome</keyword>
<feature type="compositionally biased region" description="Polar residues" evidence="1">
    <location>
        <begin position="57"/>
        <end position="78"/>
    </location>
</feature>
<organism evidence="2 3">
    <name type="scientific">Trifolium medium</name>
    <dbReference type="NCBI Taxonomy" id="97028"/>
    <lineage>
        <taxon>Eukaryota</taxon>
        <taxon>Viridiplantae</taxon>
        <taxon>Streptophyta</taxon>
        <taxon>Embryophyta</taxon>
        <taxon>Tracheophyta</taxon>
        <taxon>Spermatophyta</taxon>
        <taxon>Magnoliopsida</taxon>
        <taxon>eudicotyledons</taxon>
        <taxon>Gunneridae</taxon>
        <taxon>Pentapetalae</taxon>
        <taxon>rosids</taxon>
        <taxon>fabids</taxon>
        <taxon>Fabales</taxon>
        <taxon>Fabaceae</taxon>
        <taxon>Papilionoideae</taxon>
        <taxon>50 kb inversion clade</taxon>
        <taxon>NPAAA clade</taxon>
        <taxon>Hologalegina</taxon>
        <taxon>IRL clade</taxon>
        <taxon>Trifolieae</taxon>
        <taxon>Trifolium</taxon>
    </lineage>
</organism>
<evidence type="ECO:0000313" key="3">
    <source>
        <dbReference type="Proteomes" id="UP000265520"/>
    </source>
</evidence>
<dbReference type="Proteomes" id="UP000265520">
    <property type="component" value="Unassembled WGS sequence"/>
</dbReference>
<dbReference type="EMBL" id="LXQA010160352">
    <property type="protein sequence ID" value="MCI27594.1"/>
    <property type="molecule type" value="Genomic_DNA"/>
</dbReference>
<evidence type="ECO:0000256" key="1">
    <source>
        <dbReference type="SAM" id="MobiDB-lite"/>
    </source>
</evidence>
<reference evidence="2 3" key="1">
    <citation type="journal article" date="2018" name="Front. Plant Sci.">
        <title>Red Clover (Trifolium pratense) and Zigzag Clover (T. medium) - A Picture of Genomic Similarities and Differences.</title>
        <authorList>
            <person name="Dluhosova J."/>
            <person name="Istvanek J."/>
            <person name="Nedelnik J."/>
            <person name="Repkova J."/>
        </authorList>
    </citation>
    <scope>NUCLEOTIDE SEQUENCE [LARGE SCALE GENOMIC DNA]</scope>
    <source>
        <strain evidence="3">cv. 10/8</strain>
        <tissue evidence="2">Leaf</tissue>
    </source>
</reference>
<comment type="caution">
    <text evidence="2">The sequence shown here is derived from an EMBL/GenBank/DDBJ whole genome shotgun (WGS) entry which is preliminary data.</text>
</comment>
<sequence>VIVSRDVVFAENEKWNWKTNEKDNRDLEDLSEKEETESHSESAEDNNTPNNPNPHNEQGSSSEEDGNQSNTSSENENLGTRARRPPGWLNDFDTSAEGDDEEQYWAMAMFTQCQDPVSFEEAKKNSNWKDAMNAEMKAIEKNETWELTELPDGAKKIGVKWVFKTKYNEKGEV</sequence>
<feature type="non-terminal residue" evidence="2">
    <location>
        <position position="173"/>
    </location>
</feature>
<accession>A0A392QUT5</accession>
<protein>
    <submittedName>
        <fullName evidence="2">Copia-type polyprotein</fullName>
    </submittedName>
</protein>
<feature type="compositionally biased region" description="Basic and acidic residues" evidence="1">
    <location>
        <begin position="11"/>
        <end position="30"/>
    </location>
</feature>
<dbReference type="AlphaFoldDB" id="A0A392QUT5"/>
<feature type="non-terminal residue" evidence="2">
    <location>
        <position position="1"/>
    </location>
</feature>